<keyword evidence="3 5" id="KW-1133">Transmembrane helix</keyword>
<dbReference type="Pfam" id="PF13564">
    <property type="entry name" value="DoxX_2"/>
    <property type="match status" value="1"/>
</dbReference>
<organism evidence="6 7">
    <name type="scientific">Lysinibacillus irui</name>
    <dbReference type="NCBI Taxonomy" id="2998077"/>
    <lineage>
        <taxon>Bacteria</taxon>
        <taxon>Bacillati</taxon>
        <taxon>Bacillota</taxon>
        <taxon>Bacilli</taxon>
        <taxon>Bacillales</taxon>
        <taxon>Bacillaceae</taxon>
        <taxon>Lysinibacillus</taxon>
    </lineage>
</organism>
<reference evidence="6" key="1">
    <citation type="submission" date="2022-11" db="EMBL/GenBank/DDBJ databases">
        <title>Lysinibacillus irui.</title>
        <authorList>
            <person name="Akintayo S.O."/>
        </authorList>
    </citation>
    <scope>NUCLEOTIDE SEQUENCE</scope>
    <source>
        <strain evidence="6">IRB4-01</strain>
    </source>
</reference>
<evidence type="ECO:0000256" key="3">
    <source>
        <dbReference type="ARBA" id="ARBA00022989"/>
    </source>
</evidence>
<feature type="transmembrane region" description="Helical" evidence="5">
    <location>
        <begin position="93"/>
        <end position="114"/>
    </location>
</feature>
<accession>A0AAJ5URM0</accession>
<evidence type="ECO:0000256" key="1">
    <source>
        <dbReference type="ARBA" id="ARBA00004141"/>
    </source>
</evidence>
<dbReference type="EMBL" id="CP113527">
    <property type="protein sequence ID" value="WDV05079.1"/>
    <property type="molecule type" value="Genomic_DNA"/>
</dbReference>
<evidence type="ECO:0000256" key="5">
    <source>
        <dbReference type="SAM" id="Phobius"/>
    </source>
</evidence>
<evidence type="ECO:0000313" key="6">
    <source>
        <dbReference type="EMBL" id="WDV05079.1"/>
    </source>
</evidence>
<name>A0AAJ5URM0_9BACI</name>
<gene>
    <name evidence="6" type="ORF">OU989_12200</name>
</gene>
<dbReference type="Proteomes" id="UP001219585">
    <property type="component" value="Chromosome"/>
</dbReference>
<evidence type="ECO:0000313" key="7">
    <source>
        <dbReference type="Proteomes" id="UP001219585"/>
    </source>
</evidence>
<feature type="transmembrane region" description="Helical" evidence="5">
    <location>
        <begin position="70"/>
        <end position="87"/>
    </location>
</feature>
<feature type="transmembrane region" description="Helical" evidence="5">
    <location>
        <begin position="42"/>
        <end position="63"/>
    </location>
</feature>
<evidence type="ECO:0000256" key="2">
    <source>
        <dbReference type="ARBA" id="ARBA00022692"/>
    </source>
</evidence>
<keyword evidence="4 5" id="KW-0472">Membrane</keyword>
<comment type="subcellular location">
    <subcellularLocation>
        <location evidence="1">Membrane</location>
        <topology evidence="1">Multi-pass membrane protein</topology>
    </subcellularLocation>
</comment>
<dbReference type="RefSeq" id="WP_274793312.1">
    <property type="nucleotide sequence ID" value="NZ_CP113527.1"/>
</dbReference>
<dbReference type="AlphaFoldDB" id="A0AAJ5URM0"/>
<sequence>MLIISIILQSLLALVFLLTGFMKVSGNKQQVETFEHLNLPQWFRVITGLVQLIGAAGLIIGFWNPGVTALTGLWLAITMLGGVMTHIRAKDSITQAIPAFILAILATIITIFNLSDMLNLFS</sequence>
<evidence type="ECO:0000256" key="4">
    <source>
        <dbReference type="ARBA" id="ARBA00023136"/>
    </source>
</evidence>
<dbReference type="GO" id="GO:0016020">
    <property type="term" value="C:membrane"/>
    <property type="evidence" value="ECO:0007669"/>
    <property type="project" value="UniProtKB-SubCell"/>
</dbReference>
<proteinExistence type="predicted"/>
<keyword evidence="2 5" id="KW-0812">Transmembrane</keyword>
<protein>
    <submittedName>
        <fullName evidence="6">DoxX family protein</fullName>
    </submittedName>
</protein>
<dbReference type="KEGG" id="liu:OU989_12200"/>
<dbReference type="InterPro" id="IPR032808">
    <property type="entry name" value="DoxX"/>
</dbReference>